<dbReference type="EMBL" id="JAAMPC010000007">
    <property type="protein sequence ID" value="KAG2303899.1"/>
    <property type="molecule type" value="Genomic_DNA"/>
</dbReference>
<evidence type="ECO:0000256" key="1">
    <source>
        <dbReference type="SAM" id="MobiDB-lite"/>
    </source>
</evidence>
<evidence type="ECO:0000313" key="3">
    <source>
        <dbReference type="Proteomes" id="UP000886595"/>
    </source>
</evidence>
<name>A0A8X7V6A9_BRACI</name>
<feature type="compositionally biased region" description="Acidic residues" evidence="1">
    <location>
        <begin position="50"/>
        <end position="69"/>
    </location>
</feature>
<feature type="region of interest" description="Disordered" evidence="1">
    <location>
        <begin position="1"/>
        <end position="85"/>
    </location>
</feature>
<evidence type="ECO:0000313" key="2">
    <source>
        <dbReference type="EMBL" id="KAG2303899.1"/>
    </source>
</evidence>
<dbReference type="Proteomes" id="UP000886595">
    <property type="component" value="Unassembled WGS sequence"/>
</dbReference>
<comment type="caution">
    <text evidence="2">The sequence shown here is derived from an EMBL/GenBank/DDBJ whole genome shotgun (WGS) entry which is preliminary data.</text>
</comment>
<sequence length="85" mass="9278">MREAGRNTDSEHNWTEVQGKPYEAVTANDGRGEARGITVSPSRFQALADISEEEEAGNDDPSENEEGEIVADSTEKKRSATMASY</sequence>
<protein>
    <submittedName>
        <fullName evidence="2">Uncharacterized protein</fullName>
    </submittedName>
</protein>
<accession>A0A8X7V6A9</accession>
<feature type="compositionally biased region" description="Basic and acidic residues" evidence="1">
    <location>
        <begin position="1"/>
        <end position="14"/>
    </location>
</feature>
<dbReference type="AlphaFoldDB" id="A0A8X7V6A9"/>
<keyword evidence="3" id="KW-1185">Reference proteome</keyword>
<proteinExistence type="predicted"/>
<organism evidence="2 3">
    <name type="scientific">Brassica carinata</name>
    <name type="common">Ethiopian mustard</name>
    <name type="synonym">Abyssinian cabbage</name>
    <dbReference type="NCBI Taxonomy" id="52824"/>
    <lineage>
        <taxon>Eukaryota</taxon>
        <taxon>Viridiplantae</taxon>
        <taxon>Streptophyta</taxon>
        <taxon>Embryophyta</taxon>
        <taxon>Tracheophyta</taxon>
        <taxon>Spermatophyta</taxon>
        <taxon>Magnoliopsida</taxon>
        <taxon>eudicotyledons</taxon>
        <taxon>Gunneridae</taxon>
        <taxon>Pentapetalae</taxon>
        <taxon>rosids</taxon>
        <taxon>malvids</taxon>
        <taxon>Brassicales</taxon>
        <taxon>Brassicaceae</taxon>
        <taxon>Brassiceae</taxon>
        <taxon>Brassica</taxon>
    </lineage>
</organism>
<gene>
    <name evidence="2" type="ORF">Bca52824_032550</name>
</gene>
<reference evidence="2 3" key="1">
    <citation type="submission" date="2020-02" db="EMBL/GenBank/DDBJ databases">
        <authorList>
            <person name="Ma Q."/>
            <person name="Huang Y."/>
            <person name="Song X."/>
            <person name="Pei D."/>
        </authorList>
    </citation>
    <scope>NUCLEOTIDE SEQUENCE [LARGE SCALE GENOMIC DNA]</scope>
    <source>
        <strain evidence="2">Sxm20200214</strain>
        <tissue evidence="2">Leaf</tissue>
    </source>
</reference>